<dbReference type="GO" id="GO:0003677">
    <property type="term" value="F:DNA binding"/>
    <property type="evidence" value="ECO:0007669"/>
    <property type="project" value="UniProtKB-KW"/>
</dbReference>
<accession>A0A517DUE0</accession>
<dbReference type="KEGG" id="sted:SPTER_23040"/>
<dbReference type="InterPro" id="IPR001387">
    <property type="entry name" value="Cro/C1-type_HTH"/>
</dbReference>
<evidence type="ECO:0000259" key="2">
    <source>
        <dbReference type="PROSITE" id="PS50943"/>
    </source>
</evidence>
<dbReference type="OrthoDB" id="9781521at2"/>
<dbReference type="GO" id="GO:0003700">
    <property type="term" value="F:DNA-binding transcription factor activity"/>
    <property type="evidence" value="ECO:0007669"/>
    <property type="project" value="TreeGrafter"/>
</dbReference>
<feature type="domain" description="HTH cro/C1-type" evidence="2">
    <location>
        <begin position="7"/>
        <end position="61"/>
    </location>
</feature>
<dbReference type="PANTHER" id="PTHR46797:SF1">
    <property type="entry name" value="METHYLPHOSPHONATE SYNTHASE"/>
    <property type="match status" value="1"/>
</dbReference>
<dbReference type="CDD" id="cd00093">
    <property type="entry name" value="HTH_XRE"/>
    <property type="match status" value="1"/>
</dbReference>
<keyword evidence="1" id="KW-0238">DNA-binding</keyword>
<dbReference type="SMART" id="SM00530">
    <property type="entry name" value="HTH_XRE"/>
    <property type="match status" value="1"/>
</dbReference>
<dbReference type="Pfam" id="PF07883">
    <property type="entry name" value="Cupin_2"/>
    <property type="match status" value="1"/>
</dbReference>
<proteinExistence type="predicted"/>
<dbReference type="Gene3D" id="2.60.120.10">
    <property type="entry name" value="Jelly Rolls"/>
    <property type="match status" value="1"/>
</dbReference>
<organism evidence="3 4">
    <name type="scientific">Sporomusa termitida</name>
    <dbReference type="NCBI Taxonomy" id="2377"/>
    <lineage>
        <taxon>Bacteria</taxon>
        <taxon>Bacillati</taxon>
        <taxon>Bacillota</taxon>
        <taxon>Negativicutes</taxon>
        <taxon>Selenomonadales</taxon>
        <taxon>Sporomusaceae</taxon>
        <taxon>Sporomusa</taxon>
    </lineage>
</organism>
<dbReference type="InterPro" id="IPR011051">
    <property type="entry name" value="RmlC_Cupin_sf"/>
</dbReference>
<protein>
    <submittedName>
        <fullName evidence="3">HTH-type transcriptional regulator SutR</fullName>
    </submittedName>
</protein>
<gene>
    <name evidence="3" type="primary">sutR_1</name>
    <name evidence="3" type="ORF">SPTER_23040</name>
</gene>
<dbReference type="InterPro" id="IPR050807">
    <property type="entry name" value="TransReg_Diox_bact_type"/>
</dbReference>
<name>A0A517DUE0_9FIRM</name>
<dbReference type="InterPro" id="IPR014710">
    <property type="entry name" value="RmlC-like_jellyroll"/>
</dbReference>
<keyword evidence="4" id="KW-1185">Reference proteome</keyword>
<reference evidence="3 4" key="1">
    <citation type="submission" date="2019-02" db="EMBL/GenBank/DDBJ databases">
        <title>Closed genome of Sporomusa termitida DSM 4440.</title>
        <authorList>
            <person name="Poehlein A."/>
            <person name="Daniel R."/>
        </authorList>
    </citation>
    <scope>NUCLEOTIDE SEQUENCE [LARGE SCALE GENOMIC DNA]</scope>
    <source>
        <strain evidence="3 4">DSM 4440</strain>
    </source>
</reference>
<evidence type="ECO:0000256" key="1">
    <source>
        <dbReference type="ARBA" id="ARBA00023125"/>
    </source>
</evidence>
<sequence>MSFGKNVKLARIEKKLSLQELASLSGVSVSMLSKIERGEKTPTIRVAAQIAQGLRLSISYLLNDDFHASVSIVKKNQRKVLYDPVSKIESLIVSPANDVSALKIFQVSLPKSASTGTLPPLNAGGRIYLIVAKGKITVLLDSGIYDLAEGDCILFDANVTHEILNSGDDEAQYFSINDRYGLKLIPPAEFE</sequence>
<dbReference type="InterPro" id="IPR013096">
    <property type="entry name" value="Cupin_2"/>
</dbReference>
<dbReference type="Pfam" id="PF01381">
    <property type="entry name" value="HTH_3"/>
    <property type="match status" value="1"/>
</dbReference>
<evidence type="ECO:0000313" key="4">
    <source>
        <dbReference type="Proteomes" id="UP000320776"/>
    </source>
</evidence>
<dbReference type="RefSeq" id="WP_144350509.1">
    <property type="nucleotide sequence ID" value="NZ_CP036259.1"/>
</dbReference>
<dbReference type="PANTHER" id="PTHR46797">
    <property type="entry name" value="HTH-TYPE TRANSCRIPTIONAL REGULATOR"/>
    <property type="match status" value="1"/>
</dbReference>
<dbReference type="CDD" id="cd02209">
    <property type="entry name" value="cupin_XRE_C"/>
    <property type="match status" value="1"/>
</dbReference>
<dbReference type="Gene3D" id="1.10.260.40">
    <property type="entry name" value="lambda repressor-like DNA-binding domains"/>
    <property type="match status" value="1"/>
</dbReference>
<dbReference type="Proteomes" id="UP000320776">
    <property type="component" value="Chromosome"/>
</dbReference>
<evidence type="ECO:0000313" key="3">
    <source>
        <dbReference type="EMBL" id="QDR80961.1"/>
    </source>
</evidence>
<dbReference type="SUPFAM" id="SSF51182">
    <property type="entry name" value="RmlC-like cupins"/>
    <property type="match status" value="1"/>
</dbReference>
<dbReference type="AlphaFoldDB" id="A0A517DUE0"/>
<dbReference type="InterPro" id="IPR010982">
    <property type="entry name" value="Lambda_DNA-bd_dom_sf"/>
</dbReference>
<dbReference type="GO" id="GO:0005829">
    <property type="term" value="C:cytosol"/>
    <property type="evidence" value="ECO:0007669"/>
    <property type="project" value="TreeGrafter"/>
</dbReference>
<dbReference type="EMBL" id="CP036259">
    <property type="protein sequence ID" value="QDR80961.1"/>
    <property type="molecule type" value="Genomic_DNA"/>
</dbReference>
<dbReference type="PROSITE" id="PS50943">
    <property type="entry name" value="HTH_CROC1"/>
    <property type="match status" value="1"/>
</dbReference>
<dbReference type="SUPFAM" id="SSF47413">
    <property type="entry name" value="lambda repressor-like DNA-binding domains"/>
    <property type="match status" value="1"/>
</dbReference>